<protein>
    <submittedName>
        <fullName evidence="1">Uncharacterized protein</fullName>
    </submittedName>
</protein>
<organism evidence="1">
    <name type="scientific">marine sediment metagenome</name>
    <dbReference type="NCBI Taxonomy" id="412755"/>
    <lineage>
        <taxon>unclassified sequences</taxon>
        <taxon>metagenomes</taxon>
        <taxon>ecological metagenomes</taxon>
    </lineage>
</organism>
<accession>X1K170</accession>
<proteinExistence type="predicted"/>
<dbReference type="AlphaFoldDB" id="X1K170"/>
<comment type="caution">
    <text evidence="1">The sequence shown here is derived from an EMBL/GenBank/DDBJ whole genome shotgun (WGS) entry which is preliminary data.</text>
</comment>
<name>X1K170_9ZZZZ</name>
<reference evidence="1" key="1">
    <citation type="journal article" date="2014" name="Front. Microbiol.">
        <title>High frequency of phylogenetically diverse reductive dehalogenase-homologous genes in deep subseafloor sedimentary metagenomes.</title>
        <authorList>
            <person name="Kawai M."/>
            <person name="Futagami T."/>
            <person name="Toyoda A."/>
            <person name="Takaki Y."/>
            <person name="Nishi S."/>
            <person name="Hori S."/>
            <person name="Arai W."/>
            <person name="Tsubouchi T."/>
            <person name="Morono Y."/>
            <person name="Uchiyama I."/>
            <person name="Ito T."/>
            <person name="Fujiyama A."/>
            <person name="Inagaki F."/>
            <person name="Takami H."/>
        </authorList>
    </citation>
    <scope>NUCLEOTIDE SEQUENCE</scope>
    <source>
        <strain evidence="1">Expedition CK06-06</strain>
    </source>
</reference>
<sequence length="87" mass="9849">IIRSLKKFPEDRSLSKRLLNNAVVATKEGYKIVIADEIKEGKLKEYIALSNKQLIFFAESIEGYKYQIEVMSSLVEAMAVLGVELPE</sequence>
<feature type="non-terminal residue" evidence="1">
    <location>
        <position position="1"/>
    </location>
</feature>
<evidence type="ECO:0000313" key="1">
    <source>
        <dbReference type="EMBL" id="GAH87425.1"/>
    </source>
</evidence>
<dbReference type="EMBL" id="BARU01036059">
    <property type="protein sequence ID" value="GAH87425.1"/>
    <property type="molecule type" value="Genomic_DNA"/>
</dbReference>
<gene>
    <name evidence="1" type="ORF">S03H2_56387</name>
</gene>